<evidence type="ECO:0000313" key="2">
    <source>
        <dbReference type="EMBL" id="CAE7533149.1"/>
    </source>
</evidence>
<dbReference type="AlphaFoldDB" id="A0A812THF1"/>
<dbReference type="EMBL" id="CAJNDS010002580">
    <property type="protein sequence ID" value="CAE7533149.1"/>
    <property type="molecule type" value="Genomic_DNA"/>
</dbReference>
<feature type="compositionally biased region" description="Basic and acidic residues" evidence="1">
    <location>
        <begin position="288"/>
        <end position="333"/>
    </location>
</feature>
<proteinExistence type="predicted"/>
<protein>
    <submittedName>
        <fullName evidence="2">Uncharacterized protein</fullName>
    </submittedName>
</protein>
<evidence type="ECO:0000256" key="1">
    <source>
        <dbReference type="SAM" id="MobiDB-lite"/>
    </source>
</evidence>
<keyword evidence="3" id="KW-1185">Reference proteome</keyword>
<feature type="compositionally biased region" description="Basic residues" evidence="1">
    <location>
        <begin position="246"/>
        <end position="261"/>
    </location>
</feature>
<accession>A0A812THF1</accession>
<dbReference type="OrthoDB" id="433327at2759"/>
<name>A0A812THF1_9DINO</name>
<feature type="compositionally biased region" description="Acidic residues" evidence="1">
    <location>
        <begin position="276"/>
        <end position="287"/>
    </location>
</feature>
<organism evidence="2 3">
    <name type="scientific">Symbiodinium natans</name>
    <dbReference type="NCBI Taxonomy" id="878477"/>
    <lineage>
        <taxon>Eukaryota</taxon>
        <taxon>Sar</taxon>
        <taxon>Alveolata</taxon>
        <taxon>Dinophyceae</taxon>
        <taxon>Suessiales</taxon>
        <taxon>Symbiodiniaceae</taxon>
        <taxon>Symbiodinium</taxon>
    </lineage>
</organism>
<feature type="region of interest" description="Disordered" evidence="1">
    <location>
        <begin position="209"/>
        <end position="228"/>
    </location>
</feature>
<reference evidence="2" key="1">
    <citation type="submission" date="2021-02" db="EMBL/GenBank/DDBJ databases">
        <authorList>
            <person name="Dougan E. K."/>
            <person name="Rhodes N."/>
            <person name="Thang M."/>
            <person name="Chan C."/>
        </authorList>
    </citation>
    <scope>NUCLEOTIDE SEQUENCE</scope>
</reference>
<gene>
    <name evidence="2" type="ORF">SNAT2548_LOCUS29874</name>
</gene>
<feature type="compositionally biased region" description="Basic and acidic residues" evidence="1">
    <location>
        <begin position="264"/>
        <end position="275"/>
    </location>
</feature>
<sequence length="362" mass="41738">MEHRHLPLPTFSRVTTNELCEIEYDFDDESAVMTFIQDIANPMNPRGKCFVAELEVPWVDISFYAKQQLLKKPPLEECGVVIDCGSVERFLIPTIRTRTAGNGSVAVKCIDIAAPISHDEGEAYERVGIRLPTGSFTYAFFESQYLARAEDPRRGALFLIDPNMILCQNAMTEEQKKEFQTYGGKKVLYFDVLDDPNIKERRAEIQRCREKGDEQRRRYEEADRKWEEEREQRLLQAQLDAEKPKLSKKAKQKARQAKKASKPGTEEPKEPVADKADDEPNLDEDSEQERLHKQRQAERRAKIEEDLKQEKEQDSHRKKLEMAEAKRQAQEEANRIATMKTLLQKVQSSLPSSTQGYSGQTI</sequence>
<dbReference type="Proteomes" id="UP000604046">
    <property type="component" value="Unassembled WGS sequence"/>
</dbReference>
<evidence type="ECO:0000313" key="3">
    <source>
        <dbReference type="Proteomes" id="UP000604046"/>
    </source>
</evidence>
<comment type="caution">
    <text evidence="2">The sequence shown here is derived from an EMBL/GenBank/DDBJ whole genome shotgun (WGS) entry which is preliminary data.</text>
</comment>
<feature type="region of interest" description="Disordered" evidence="1">
    <location>
        <begin position="237"/>
        <end position="333"/>
    </location>
</feature>